<dbReference type="Pfam" id="PF13738">
    <property type="entry name" value="Pyr_redox_3"/>
    <property type="match status" value="1"/>
</dbReference>
<keyword evidence="5" id="KW-0521">NADP</keyword>
<keyword evidence="4" id="KW-0274">FAD</keyword>
<keyword evidence="6" id="KW-0560">Oxidoreductase</keyword>
<dbReference type="Proteomes" id="UP001199469">
    <property type="component" value="Unassembled WGS sequence"/>
</dbReference>
<evidence type="ECO:0000256" key="2">
    <source>
        <dbReference type="ARBA" id="ARBA00010139"/>
    </source>
</evidence>
<protein>
    <submittedName>
        <fullName evidence="8">NAD(P)/FAD-dependent oxidoreductase</fullName>
    </submittedName>
</protein>
<evidence type="ECO:0000256" key="7">
    <source>
        <dbReference type="ARBA" id="ARBA00023033"/>
    </source>
</evidence>
<accession>A0ABS8PBT3</accession>
<comment type="caution">
    <text evidence="8">The sequence shown here is derived from an EMBL/GenBank/DDBJ whole genome shotgun (WGS) entry which is preliminary data.</text>
</comment>
<evidence type="ECO:0000256" key="3">
    <source>
        <dbReference type="ARBA" id="ARBA00022630"/>
    </source>
</evidence>
<evidence type="ECO:0000256" key="4">
    <source>
        <dbReference type="ARBA" id="ARBA00022827"/>
    </source>
</evidence>
<proteinExistence type="inferred from homology"/>
<comment type="similarity">
    <text evidence="2">Belongs to the FAD-binding monooxygenase family.</text>
</comment>
<evidence type="ECO:0000256" key="5">
    <source>
        <dbReference type="ARBA" id="ARBA00022857"/>
    </source>
</evidence>
<keyword evidence="3" id="KW-0285">Flavoprotein</keyword>
<evidence type="ECO:0000313" key="9">
    <source>
        <dbReference type="Proteomes" id="UP001199469"/>
    </source>
</evidence>
<evidence type="ECO:0000256" key="6">
    <source>
        <dbReference type="ARBA" id="ARBA00023002"/>
    </source>
</evidence>
<organism evidence="8 9">
    <name type="scientific">Actinomycetospora endophytica</name>
    <dbReference type="NCBI Taxonomy" id="2291215"/>
    <lineage>
        <taxon>Bacteria</taxon>
        <taxon>Bacillati</taxon>
        <taxon>Actinomycetota</taxon>
        <taxon>Actinomycetes</taxon>
        <taxon>Pseudonocardiales</taxon>
        <taxon>Pseudonocardiaceae</taxon>
        <taxon>Actinomycetospora</taxon>
    </lineage>
</organism>
<dbReference type="InterPro" id="IPR050775">
    <property type="entry name" value="FAD-binding_Monooxygenases"/>
</dbReference>
<dbReference type="Gene3D" id="3.50.50.60">
    <property type="entry name" value="FAD/NAD(P)-binding domain"/>
    <property type="match status" value="2"/>
</dbReference>
<comment type="cofactor">
    <cofactor evidence="1">
        <name>FAD</name>
        <dbReference type="ChEBI" id="CHEBI:57692"/>
    </cofactor>
</comment>
<evidence type="ECO:0000256" key="1">
    <source>
        <dbReference type="ARBA" id="ARBA00001974"/>
    </source>
</evidence>
<dbReference type="RefSeq" id="WP_230736387.1">
    <property type="nucleotide sequence ID" value="NZ_JAJNDB010000004.1"/>
</dbReference>
<sequence length="534" mass="58872">MTEERDVLVVGAGFAGLYQLHRLRGLDLDTRVIEAGSDVGGTWYWNRYPGARCDVESMSYCYSFSPELEQDWTWTEKYPAQPEILAYLRHVAARFDLRRDITFDTSVTDAAWDDDRRRWLVRTDDGEEISAHWLIWATGCLSIPKTPEIEGLEDFTGRILSTARWPHEGADVAGERVAVVGTGSSGIQAVPQLAADAAELTVLQRTPSFSFPAFNRPLADDEVAERKAHYPQWREAQRASGFGVPVQPPTRSALEVSPEERDATYQERWDQGVLTAVSSAYTDIRTNPAANETAAEFVRERIRDTVDDPDTAEVLSPRSYPLGTRRPCLDTGYYETFNQPHVRLLDLTATPLLRATATGLETTAEHLEVDTIVLATGFDAVTGALLAVDPRGRDESLSEHWAAGARSYLGLAVAGFPNMFTVTGPTSPNVLSNMVISIEQHVDWITDAIAQGAEVMEADPAAEEQWVADTSAMVAGTLYPRADSWYIGANVDGKPRVFLAFVGGIAEYRRRCDEVAAADYRGFTLTRAPAEVGA</sequence>
<keyword evidence="7" id="KW-0503">Monooxygenase</keyword>
<name>A0ABS8PBT3_9PSEU</name>
<dbReference type="EMBL" id="JAJNDB010000004">
    <property type="protein sequence ID" value="MCD2195352.1"/>
    <property type="molecule type" value="Genomic_DNA"/>
</dbReference>
<dbReference type="PANTHER" id="PTHR43098">
    <property type="entry name" value="L-ORNITHINE N(5)-MONOOXYGENASE-RELATED"/>
    <property type="match status" value="1"/>
</dbReference>
<dbReference type="InterPro" id="IPR036188">
    <property type="entry name" value="FAD/NAD-bd_sf"/>
</dbReference>
<dbReference type="PANTHER" id="PTHR43098:SF3">
    <property type="entry name" value="L-ORNITHINE N(5)-MONOOXYGENASE-RELATED"/>
    <property type="match status" value="1"/>
</dbReference>
<keyword evidence="9" id="KW-1185">Reference proteome</keyword>
<reference evidence="8 9" key="1">
    <citation type="submission" date="2021-11" db="EMBL/GenBank/DDBJ databases">
        <title>Draft genome sequence of Actinomycetospora sp. SF1 isolated from the rhizosphere soil.</title>
        <authorList>
            <person name="Duangmal K."/>
            <person name="Chantavorakit T."/>
        </authorList>
    </citation>
    <scope>NUCLEOTIDE SEQUENCE [LARGE SCALE GENOMIC DNA]</scope>
    <source>
        <strain evidence="8 9">TBRC 5722</strain>
    </source>
</reference>
<evidence type="ECO:0000313" key="8">
    <source>
        <dbReference type="EMBL" id="MCD2195352.1"/>
    </source>
</evidence>
<gene>
    <name evidence="8" type="ORF">LQ327_18445</name>
</gene>
<dbReference type="SUPFAM" id="SSF51905">
    <property type="entry name" value="FAD/NAD(P)-binding domain"/>
    <property type="match status" value="2"/>
</dbReference>